<dbReference type="InterPro" id="IPR036291">
    <property type="entry name" value="NAD(P)-bd_dom_sf"/>
</dbReference>
<evidence type="ECO:0000259" key="1">
    <source>
        <dbReference type="Pfam" id="PF13460"/>
    </source>
</evidence>
<dbReference type="InterPro" id="IPR051604">
    <property type="entry name" value="Ergot_Alk_Oxidoreductase"/>
</dbReference>
<dbReference type="AlphaFoldDB" id="A0A8J3BML8"/>
<dbReference type="Proteomes" id="UP000662200">
    <property type="component" value="Unassembled WGS sequence"/>
</dbReference>
<dbReference type="EMBL" id="BMQC01000005">
    <property type="protein sequence ID" value="GGK25349.1"/>
    <property type="molecule type" value="Genomic_DNA"/>
</dbReference>
<keyword evidence="3" id="KW-1185">Reference proteome</keyword>
<name>A0A8J3BML8_9ACTN</name>
<gene>
    <name evidence="2" type="ORF">GCM10010124_17350</name>
</gene>
<dbReference type="Gene3D" id="3.40.50.720">
    <property type="entry name" value="NAD(P)-binding Rossmann-like Domain"/>
    <property type="match status" value="1"/>
</dbReference>
<proteinExistence type="predicted"/>
<dbReference type="PANTHER" id="PTHR43162">
    <property type="match status" value="1"/>
</dbReference>
<evidence type="ECO:0000313" key="3">
    <source>
        <dbReference type="Proteomes" id="UP000662200"/>
    </source>
</evidence>
<protein>
    <submittedName>
        <fullName evidence="2">Nucleotide-diphosphate-sugar epimerase</fullName>
    </submittedName>
</protein>
<comment type="caution">
    <text evidence="2">The sequence shown here is derived from an EMBL/GenBank/DDBJ whole genome shotgun (WGS) entry which is preliminary data.</text>
</comment>
<feature type="domain" description="NAD(P)-binding" evidence="1">
    <location>
        <begin position="7"/>
        <end position="168"/>
    </location>
</feature>
<dbReference type="Pfam" id="PF13460">
    <property type="entry name" value="NAD_binding_10"/>
    <property type="match status" value="1"/>
</dbReference>
<sequence length="272" mass="27957">MTVLVTGATGSVGRLVVDALRALGAPVRALTRDPAAAALPPEVEVLRGRVTEPATLGRALSGVDAMYLAPQSATAAATVAAARAAGVRHVVDLSGEPGSEWHPVARAVEAGGGSWTHLWPGEFIENVAMWAPQLRGGDTVRDAHPEAVNSPVAMADIAAVAARVLTEPGHAGRSLLLTGPAALSRRDRLRELAGALGRPLEYREVAPAEAAEVLRPVMGPYAGWYVATVGSLVAHPQPVSPVLGTLVPAPTTLADWARAHAAVFARAPASAR</sequence>
<dbReference type="RefSeq" id="WP_189113718.1">
    <property type="nucleotide sequence ID" value="NZ_BMQC01000005.1"/>
</dbReference>
<reference evidence="2" key="2">
    <citation type="submission" date="2020-09" db="EMBL/GenBank/DDBJ databases">
        <authorList>
            <person name="Sun Q."/>
            <person name="Ohkuma M."/>
        </authorList>
    </citation>
    <scope>NUCLEOTIDE SEQUENCE</scope>
    <source>
        <strain evidence="2">JCM 3091</strain>
    </source>
</reference>
<dbReference type="SUPFAM" id="SSF51735">
    <property type="entry name" value="NAD(P)-binding Rossmann-fold domains"/>
    <property type="match status" value="1"/>
</dbReference>
<evidence type="ECO:0000313" key="2">
    <source>
        <dbReference type="EMBL" id="GGK25349.1"/>
    </source>
</evidence>
<accession>A0A8J3BML8</accession>
<dbReference type="PANTHER" id="PTHR43162:SF1">
    <property type="entry name" value="PRESTALK A DIFFERENTIATION PROTEIN A"/>
    <property type="match status" value="1"/>
</dbReference>
<dbReference type="InterPro" id="IPR016040">
    <property type="entry name" value="NAD(P)-bd_dom"/>
</dbReference>
<reference evidence="2" key="1">
    <citation type="journal article" date="2014" name="Int. J. Syst. Evol. Microbiol.">
        <title>Complete genome sequence of Corynebacterium casei LMG S-19264T (=DSM 44701T), isolated from a smear-ripened cheese.</title>
        <authorList>
            <consortium name="US DOE Joint Genome Institute (JGI-PGF)"/>
            <person name="Walter F."/>
            <person name="Albersmeier A."/>
            <person name="Kalinowski J."/>
            <person name="Ruckert C."/>
        </authorList>
    </citation>
    <scope>NUCLEOTIDE SEQUENCE</scope>
    <source>
        <strain evidence="2">JCM 3091</strain>
    </source>
</reference>
<dbReference type="Gene3D" id="3.90.25.10">
    <property type="entry name" value="UDP-galactose 4-epimerase, domain 1"/>
    <property type="match status" value="1"/>
</dbReference>
<organism evidence="2 3">
    <name type="scientific">Pilimelia terevasa</name>
    <dbReference type="NCBI Taxonomy" id="53372"/>
    <lineage>
        <taxon>Bacteria</taxon>
        <taxon>Bacillati</taxon>
        <taxon>Actinomycetota</taxon>
        <taxon>Actinomycetes</taxon>
        <taxon>Micromonosporales</taxon>
        <taxon>Micromonosporaceae</taxon>
        <taxon>Pilimelia</taxon>
    </lineage>
</organism>